<gene>
    <name evidence="4" type="ORF">M501DRAFT_971544</name>
</gene>
<feature type="signal peptide" evidence="2">
    <location>
        <begin position="1"/>
        <end position="24"/>
    </location>
</feature>
<organism evidence="4 5">
    <name type="scientific">Patellaria atrata CBS 101060</name>
    <dbReference type="NCBI Taxonomy" id="1346257"/>
    <lineage>
        <taxon>Eukaryota</taxon>
        <taxon>Fungi</taxon>
        <taxon>Dikarya</taxon>
        <taxon>Ascomycota</taxon>
        <taxon>Pezizomycotina</taxon>
        <taxon>Dothideomycetes</taxon>
        <taxon>Dothideomycetes incertae sedis</taxon>
        <taxon>Patellariales</taxon>
        <taxon>Patellariaceae</taxon>
        <taxon>Patellaria</taxon>
    </lineage>
</organism>
<dbReference type="Pfam" id="PF15979">
    <property type="entry name" value="Glyco_hydro_115"/>
    <property type="match status" value="1"/>
</dbReference>
<dbReference type="InterPro" id="IPR041437">
    <property type="entry name" value="GH115_C"/>
</dbReference>
<dbReference type="InterPro" id="IPR042301">
    <property type="entry name" value="GH115_sf"/>
</dbReference>
<reference evidence="4" key="1">
    <citation type="journal article" date="2020" name="Stud. Mycol.">
        <title>101 Dothideomycetes genomes: a test case for predicting lifestyles and emergence of pathogens.</title>
        <authorList>
            <person name="Haridas S."/>
            <person name="Albert R."/>
            <person name="Binder M."/>
            <person name="Bloem J."/>
            <person name="Labutti K."/>
            <person name="Salamov A."/>
            <person name="Andreopoulos B."/>
            <person name="Baker S."/>
            <person name="Barry K."/>
            <person name="Bills G."/>
            <person name="Bluhm B."/>
            <person name="Cannon C."/>
            <person name="Castanera R."/>
            <person name="Culley D."/>
            <person name="Daum C."/>
            <person name="Ezra D."/>
            <person name="Gonzalez J."/>
            <person name="Henrissat B."/>
            <person name="Kuo A."/>
            <person name="Liang C."/>
            <person name="Lipzen A."/>
            <person name="Lutzoni F."/>
            <person name="Magnuson J."/>
            <person name="Mondo S."/>
            <person name="Nolan M."/>
            <person name="Ohm R."/>
            <person name="Pangilinan J."/>
            <person name="Park H.-J."/>
            <person name="Ramirez L."/>
            <person name="Alfaro M."/>
            <person name="Sun H."/>
            <person name="Tritt A."/>
            <person name="Yoshinaga Y."/>
            <person name="Zwiers L.-H."/>
            <person name="Turgeon B."/>
            <person name="Goodwin S."/>
            <person name="Spatafora J."/>
            <person name="Crous P."/>
            <person name="Grigoriev I."/>
        </authorList>
    </citation>
    <scope>NUCLEOTIDE SEQUENCE</scope>
    <source>
        <strain evidence="4">CBS 101060</strain>
    </source>
</reference>
<dbReference type="OrthoDB" id="4849794at2759"/>
<evidence type="ECO:0000313" key="5">
    <source>
        <dbReference type="Proteomes" id="UP000799429"/>
    </source>
</evidence>
<evidence type="ECO:0000256" key="1">
    <source>
        <dbReference type="ARBA" id="ARBA00022801"/>
    </source>
</evidence>
<dbReference type="Gene3D" id="3.20.20.520">
    <property type="entry name" value="Glycosyl hydrolase family 115"/>
    <property type="match status" value="1"/>
</dbReference>
<keyword evidence="1 4" id="KW-0378">Hydrolase</keyword>
<dbReference type="Gene3D" id="3.30.379.10">
    <property type="entry name" value="Chitobiase/beta-hexosaminidase domain 2-like"/>
    <property type="match status" value="2"/>
</dbReference>
<dbReference type="PANTHER" id="PTHR37842:SF2">
    <property type="entry name" value="GYLCOSYL HYDROLASE 115 C-TERMINAL DOMAIN-CONTAINING PROTEIN"/>
    <property type="match status" value="1"/>
</dbReference>
<protein>
    <submittedName>
        <fullName evidence="4">Glycoside hydrolase family 115 protein</fullName>
    </submittedName>
</protein>
<proteinExistence type="predicted"/>
<accession>A0A9P4SFQ5</accession>
<dbReference type="Gene3D" id="2.60.120.1620">
    <property type="match status" value="1"/>
</dbReference>
<comment type="caution">
    <text evidence="4">The sequence shown here is derived from an EMBL/GenBank/DDBJ whole genome shotgun (WGS) entry which is preliminary data.</text>
</comment>
<keyword evidence="2" id="KW-0732">Signal</keyword>
<keyword evidence="5" id="KW-1185">Reference proteome</keyword>
<dbReference type="InterPro" id="IPR029018">
    <property type="entry name" value="Hex-like_dom2"/>
</dbReference>
<evidence type="ECO:0000313" key="4">
    <source>
        <dbReference type="EMBL" id="KAF2840967.1"/>
    </source>
</evidence>
<evidence type="ECO:0000259" key="3">
    <source>
        <dbReference type="Pfam" id="PF17829"/>
    </source>
</evidence>
<dbReference type="Gene3D" id="1.20.58.2150">
    <property type="match status" value="1"/>
</dbReference>
<feature type="chain" id="PRO_5040277498" evidence="2">
    <location>
        <begin position="25"/>
        <end position="1043"/>
    </location>
</feature>
<dbReference type="InterPro" id="IPR031924">
    <property type="entry name" value="GH115"/>
</dbReference>
<name>A0A9P4SFQ5_9PEZI</name>
<dbReference type="AlphaFoldDB" id="A0A9P4SFQ5"/>
<dbReference type="Proteomes" id="UP000799429">
    <property type="component" value="Unassembled WGS sequence"/>
</dbReference>
<evidence type="ECO:0000256" key="2">
    <source>
        <dbReference type="SAM" id="SignalP"/>
    </source>
</evidence>
<dbReference type="GO" id="GO:0016787">
    <property type="term" value="F:hydrolase activity"/>
    <property type="evidence" value="ECO:0007669"/>
    <property type="project" value="UniProtKB-KW"/>
</dbReference>
<dbReference type="Pfam" id="PF17829">
    <property type="entry name" value="GH115_C"/>
    <property type="match status" value="1"/>
</dbReference>
<sequence>MRALNSFSSLFLSVLLLLLPSVLAIGQNATIGFEAGNNSTLKLASHGSAVQIHVSKGDDPSVLRASNDLAKDFGRVTGTNGAVHLMDSGNSTVGNASAIFNVTGITTFEMSSNGTVGGHILAGTIGKSKMIDDLVAAGKIDVSNTKGQWEAFVSTVVSNPMPGVSQALVIAGKISSINNYGIYDANRTIGADRRGTIYGLYDISEQIGVSPWYWFADVPAKQHSEIYAIGETKVQASPSVKYRGFFINDEAPALTGWMNSKYPRNQWGSSYYADFYQHVFELLLRLRANYLWPAMWGEMFGVDDPRNQPLAHEFGIVMGTSHTEPMMCATNEWGNFHTSEYQWKTNNATLYEYFEQCAARARPYEGVLTMGMRGVGDTAMSADIEVENLQNVVNAQRDILADLYGEQNVNDVPQMWCLYKEVQEYYEDGFEVPDDITLLWTDDNWGNLRRLPVGSEVERSGGAGVYYHFDYVGDPRNYKWINTIQLEKTWEQMSMAYERHARDIWIVNVGDIKPLELPISHFFDLAYDITAYDLNSTVSWTAAWAAREFGSEHASAIADVLTTYGQLSARRKYELLDPSTYSVINYEEAERVLSEWSSLLNATEMINSALDSAHQPAFFEMVLHPVRAGKAVHDVHIHAAYNKLYAQQGRTSTNIAAQNVLDAFEEDRKLSEEYNTMLNGRWAHMMDQTHIGYAHWQQTMRQTTPPLYYVQALERGLNGDMGIGVEASNATVPGDDPWHGNGQNWLELQPMDPFGKKTYIDIYSTGTQAFTYTISAEPHVKLTSYTGRIDPRGGLEDMQTRIYVDVDWASAPAGGSRSRLNVTSSTDYGAQFNAPWLFLPINNTVVPDDFHGFVESRGHIAIEAAHYTSLSGASDELTYIEIPHYGRTLSGVKLSDNLAASQSPDSGSPALEYSIYTFTNTSSSKPANVTLHLGTPINTIRERPLKYAVQVDEAEPKVVQYVVDQKFKQDSNLNPVGWYKAVADAAWYSTTNFTMSAGAHTLRVWALEPGVVFQKVVVDLGGMAGGAGGVKGSYLGPPESEMV</sequence>
<dbReference type="PANTHER" id="PTHR37842">
    <property type="match status" value="1"/>
</dbReference>
<feature type="domain" description="Gylcosyl hydrolase 115 C-terminal" evidence="3">
    <location>
        <begin position="852"/>
        <end position="1039"/>
    </location>
</feature>
<dbReference type="EMBL" id="MU006092">
    <property type="protein sequence ID" value="KAF2840967.1"/>
    <property type="molecule type" value="Genomic_DNA"/>
</dbReference>